<sequence>MMVTTSFMRKETIEASAVVSYLLAGEVATFAEIKRLFERRKPRVITTCARGSSDHAATFFKYLFEISVGVPVASVGPSITSVYNGRLQLEDGLHFTISQSGASPDIIALQKAAKQGGAITVAVVNMLDSPLAQQADIVVALHAGKEQSVAATKSCIASAVALAAVTAEISGDSALKKALNQLPDALEKTTAAIIHAELISQLSKLEDMYVVGRGPGLAIALEGALKAKETCGIHAEAFSLAEVMHGPIRLIKGGFPILAFLNKDNAFSANELAIERLIGLGADVVTIGAESNLTQTVQIRSTDHGLIDPLVGLGAYYNLIEQIAKARGLDPDKPQNLSKITETM</sequence>
<dbReference type="GO" id="GO:1901135">
    <property type="term" value="P:carbohydrate derivative metabolic process"/>
    <property type="evidence" value="ECO:0007669"/>
    <property type="project" value="InterPro"/>
</dbReference>
<dbReference type="PROSITE" id="PS51464">
    <property type="entry name" value="SIS"/>
    <property type="match status" value="2"/>
</dbReference>
<dbReference type="CDD" id="cd05009">
    <property type="entry name" value="SIS_GlmS_GlmD_2"/>
    <property type="match status" value="1"/>
</dbReference>
<evidence type="ECO:0000259" key="2">
    <source>
        <dbReference type="PROSITE" id="PS51464"/>
    </source>
</evidence>
<dbReference type="InterPro" id="IPR001347">
    <property type="entry name" value="SIS_dom"/>
</dbReference>
<keyword evidence="4" id="KW-1185">Reference proteome</keyword>
<dbReference type="AlphaFoldDB" id="A0A949UT56"/>
<name>A0A949UT56_9HYPH</name>
<keyword evidence="1" id="KW-0808">Transferase</keyword>
<dbReference type="Proteomes" id="UP000752297">
    <property type="component" value="Unassembled WGS sequence"/>
</dbReference>
<dbReference type="PANTHER" id="PTHR10937:SF8">
    <property type="entry name" value="AMINOTRANSFERASE-RELATED"/>
    <property type="match status" value="1"/>
</dbReference>
<feature type="domain" description="SIS" evidence="2">
    <location>
        <begin position="198"/>
        <end position="334"/>
    </location>
</feature>
<accession>A0A949UT56</accession>
<dbReference type="InterPro" id="IPR035490">
    <property type="entry name" value="GlmS/FrlB_SIS"/>
</dbReference>
<keyword evidence="1" id="KW-0032">Aminotransferase</keyword>
<protein>
    <submittedName>
        <fullName evidence="3">SIS domain-containing protein</fullName>
    </submittedName>
</protein>
<evidence type="ECO:0000256" key="1">
    <source>
        <dbReference type="ARBA" id="ARBA00022576"/>
    </source>
</evidence>
<dbReference type="PANTHER" id="PTHR10937">
    <property type="entry name" value="GLUCOSAMINE--FRUCTOSE-6-PHOSPHATE AMINOTRANSFERASE, ISOMERIZING"/>
    <property type="match status" value="1"/>
</dbReference>
<comment type="caution">
    <text evidence="3">The sequence shown here is derived from an EMBL/GenBank/DDBJ whole genome shotgun (WGS) entry which is preliminary data.</text>
</comment>
<dbReference type="GO" id="GO:0097367">
    <property type="term" value="F:carbohydrate derivative binding"/>
    <property type="evidence" value="ECO:0007669"/>
    <property type="project" value="InterPro"/>
</dbReference>
<organism evidence="3 4">
    <name type="scientific">Falsochrobactrum tianjinense</name>
    <dbReference type="NCBI Taxonomy" id="2706015"/>
    <lineage>
        <taxon>Bacteria</taxon>
        <taxon>Pseudomonadati</taxon>
        <taxon>Pseudomonadota</taxon>
        <taxon>Alphaproteobacteria</taxon>
        <taxon>Hyphomicrobiales</taxon>
        <taxon>Brucellaceae</taxon>
        <taxon>Falsochrobactrum</taxon>
    </lineage>
</organism>
<reference evidence="3 4" key="1">
    <citation type="submission" date="2021-06" db="EMBL/GenBank/DDBJ databases">
        <title>Falsochrobactrum tianjin sp.nov., a new petroleum-degrading bacteria isolated from oily soils.</title>
        <authorList>
            <person name="Chen G."/>
            <person name="Chen H."/>
            <person name="Tian J."/>
            <person name="Qing J."/>
            <person name="Zhong L."/>
            <person name="Ma W."/>
            <person name="Song Y."/>
            <person name="Cui X."/>
            <person name="Yan B."/>
        </authorList>
    </citation>
    <scope>NUCLEOTIDE SEQUENCE [LARGE SCALE GENOMIC DNA]</scope>
    <source>
        <strain evidence="3 4">TDYN1</strain>
    </source>
</reference>
<gene>
    <name evidence="3" type="ORF">KUG47_08115</name>
</gene>
<dbReference type="CDD" id="cd05008">
    <property type="entry name" value="SIS_GlmS_GlmD_1"/>
    <property type="match status" value="1"/>
</dbReference>
<dbReference type="EMBL" id="JAHRVA010000003">
    <property type="protein sequence ID" value="MBV2143460.1"/>
    <property type="molecule type" value="Genomic_DNA"/>
</dbReference>
<evidence type="ECO:0000313" key="4">
    <source>
        <dbReference type="Proteomes" id="UP000752297"/>
    </source>
</evidence>
<dbReference type="InterPro" id="IPR035466">
    <property type="entry name" value="GlmS/AgaS_SIS"/>
</dbReference>
<feature type="domain" description="SIS" evidence="2">
    <location>
        <begin position="33"/>
        <end position="177"/>
    </location>
</feature>
<dbReference type="Pfam" id="PF01380">
    <property type="entry name" value="SIS"/>
    <property type="match status" value="2"/>
</dbReference>
<dbReference type="GO" id="GO:0008483">
    <property type="term" value="F:transaminase activity"/>
    <property type="evidence" value="ECO:0007669"/>
    <property type="project" value="UniProtKB-KW"/>
</dbReference>
<evidence type="ECO:0000313" key="3">
    <source>
        <dbReference type="EMBL" id="MBV2143460.1"/>
    </source>
</evidence>
<proteinExistence type="predicted"/>